<evidence type="ECO:0000259" key="6">
    <source>
        <dbReference type="Pfam" id="PF02765"/>
    </source>
</evidence>
<organism evidence="7 8">
    <name type="scientific">Collybiopsis confluens</name>
    <dbReference type="NCBI Taxonomy" id="2823264"/>
    <lineage>
        <taxon>Eukaryota</taxon>
        <taxon>Fungi</taxon>
        <taxon>Dikarya</taxon>
        <taxon>Basidiomycota</taxon>
        <taxon>Agaricomycotina</taxon>
        <taxon>Agaricomycetes</taxon>
        <taxon>Agaricomycetidae</taxon>
        <taxon>Agaricales</taxon>
        <taxon>Marasmiineae</taxon>
        <taxon>Omphalotaceae</taxon>
        <taxon>Collybiopsis</taxon>
    </lineage>
</organism>
<feature type="domain" description="Telomeric single stranded DNA binding POT1/Cdc13" evidence="6">
    <location>
        <begin position="280"/>
        <end position="428"/>
    </location>
</feature>
<comment type="subcellular location">
    <subcellularLocation>
        <location evidence="1">Chromosome</location>
        <location evidence="1">Telomere</location>
    </subcellularLocation>
</comment>
<dbReference type="OrthoDB" id="2186770at2759"/>
<dbReference type="EMBL" id="JAACJN010000023">
    <property type="protein sequence ID" value="KAF5389199.1"/>
    <property type="molecule type" value="Genomic_DNA"/>
</dbReference>
<dbReference type="PANTHER" id="PTHR14513">
    <property type="entry name" value="PROTECTION OF TELOMERES 1"/>
    <property type="match status" value="1"/>
</dbReference>
<dbReference type="AlphaFoldDB" id="A0A8H5MCU6"/>
<evidence type="ECO:0000313" key="8">
    <source>
        <dbReference type="Proteomes" id="UP000518752"/>
    </source>
</evidence>
<evidence type="ECO:0000313" key="7">
    <source>
        <dbReference type="EMBL" id="KAF5389199.1"/>
    </source>
</evidence>
<keyword evidence="8" id="KW-1185">Reference proteome</keyword>
<dbReference type="GO" id="GO:0016233">
    <property type="term" value="P:telomere capping"/>
    <property type="evidence" value="ECO:0007669"/>
    <property type="project" value="TreeGrafter"/>
</dbReference>
<keyword evidence="4" id="KW-0238">DNA-binding</keyword>
<dbReference type="SUPFAM" id="SSF50249">
    <property type="entry name" value="Nucleic acid-binding proteins"/>
    <property type="match status" value="2"/>
</dbReference>
<evidence type="ECO:0000256" key="5">
    <source>
        <dbReference type="SAM" id="MobiDB-lite"/>
    </source>
</evidence>
<dbReference type="Pfam" id="PF02765">
    <property type="entry name" value="POT1"/>
    <property type="match status" value="1"/>
</dbReference>
<dbReference type="Proteomes" id="UP000518752">
    <property type="component" value="Unassembled WGS sequence"/>
</dbReference>
<evidence type="ECO:0000256" key="2">
    <source>
        <dbReference type="ARBA" id="ARBA00022454"/>
    </source>
</evidence>
<dbReference type="GO" id="GO:0010521">
    <property type="term" value="F:telomerase inhibitor activity"/>
    <property type="evidence" value="ECO:0007669"/>
    <property type="project" value="TreeGrafter"/>
</dbReference>
<keyword evidence="2" id="KW-0158">Chromosome</keyword>
<evidence type="ECO:0000256" key="3">
    <source>
        <dbReference type="ARBA" id="ARBA00022895"/>
    </source>
</evidence>
<gene>
    <name evidence="7" type="ORF">D9757_003385</name>
</gene>
<keyword evidence="3" id="KW-0779">Telomere</keyword>
<dbReference type="Gene3D" id="2.40.50.140">
    <property type="entry name" value="Nucleic acid-binding proteins"/>
    <property type="match status" value="3"/>
</dbReference>
<comment type="caution">
    <text evidence="7">The sequence shown here is derived from an EMBL/GenBank/DDBJ whole genome shotgun (WGS) entry which is preliminary data.</text>
</comment>
<evidence type="ECO:0000256" key="4">
    <source>
        <dbReference type="ARBA" id="ARBA00023125"/>
    </source>
</evidence>
<sequence>MKRRKSLETLEGNNKRQRDSPSDPEFFGGELFDFPERQRYIASIIKEHLDGTAGYIAGTIDSISEDNNLGCIITTEISEHNSQTSKVRIVFGKNCARRLCLRKLQLRPSSDIFLSLQECELILGHLPKGIVATLKFPSRVLVKIVSRQRQSGTEEVIVNLWASKIVQSPKAVGDAERKLSKRERRILRAQQHFEEKKKAASNEQQLQHPQAESNKMAVKEQNFDHPPQVKSNAAAAGAPALDSRIITPDGAKITPKDNYVRKGPLDMQAGRQCDTMLLTPVSQVTQRNHLYNVAAVALSGSEVVRIASGDFNCTLQLVDPSNRMLSDNSHLMHYCVKANCFTKGSRSYLPVVKAGDIIVLKDAKGGGFNGSASLVGYHDRLKWAIYGRDNRFHHGVIPSDVTPDQHHNPFFESEDPQLLEYCSQLRDWWDAIELERTKAQRLAHPVGKLATPPARSARPHFLIKDATPDTVSNGYFDCIAEVRLIFENASNLMLMEQVVHKHRGDRCYDIYITDYTSNSSCPNYEADWTPRGLSQSILKVELWDKSAEFGPNMEIGGVYSFRNIRIRRTNYGFYEAKMQELKLFKLDAEDPDSPNAALKCLLERKAKWSAKNAPEERLDNIELTSIKDVEVWSRFNCVAEVLFVQYSGSSSRVNLYVTDYTENNLLPNIELEYVKMDHLQKRVYKILLRDSQAEKAKKLEPGDICLFLKVITKLINKEHVGDLGGEQQLIKRLNGGLPSHQKVMEGLLSRKRNFVIPMNNLIATDIKSEDTPEAIPDSRAPQLIFSENPSACTSIRQLNSCNGAEALFDIPARVALANPRRLQDFIGRWCKKCDTSISPKYKACIQCNDTDHEYVDFKYHFNLWIEEDGEEGLELPIVVWDDAICLQKMPRIDLTQNRRALDEFRHWFEAFAGNVLQYQDDRFEGKETELQSPLVAFRGIRYEEDGQQRFRLYSYMPVE</sequence>
<dbReference type="GO" id="GO:0032210">
    <property type="term" value="P:regulation of telomere maintenance via telomerase"/>
    <property type="evidence" value="ECO:0007669"/>
    <property type="project" value="TreeGrafter"/>
</dbReference>
<proteinExistence type="predicted"/>
<dbReference type="PANTHER" id="PTHR14513:SF0">
    <property type="entry name" value="PROTECTION OF TELOMERES PROTEIN 1"/>
    <property type="match status" value="1"/>
</dbReference>
<dbReference type="GO" id="GO:0000783">
    <property type="term" value="C:nuclear telomere cap complex"/>
    <property type="evidence" value="ECO:0007669"/>
    <property type="project" value="TreeGrafter"/>
</dbReference>
<dbReference type="GO" id="GO:0098505">
    <property type="term" value="F:G-rich strand telomeric DNA binding"/>
    <property type="evidence" value="ECO:0007669"/>
    <property type="project" value="TreeGrafter"/>
</dbReference>
<feature type="compositionally biased region" description="Polar residues" evidence="5">
    <location>
        <begin position="201"/>
        <end position="213"/>
    </location>
</feature>
<protein>
    <recommendedName>
        <fullName evidence="6">Telomeric single stranded DNA binding POT1/Cdc13 domain-containing protein</fullName>
    </recommendedName>
</protein>
<dbReference type="InterPro" id="IPR011564">
    <property type="entry name" value="Telomer_end-bd_POT1/Cdc13"/>
</dbReference>
<feature type="region of interest" description="Disordered" evidence="5">
    <location>
        <begin position="193"/>
        <end position="213"/>
    </location>
</feature>
<accession>A0A8H5MCU6</accession>
<name>A0A8H5MCU6_9AGAR</name>
<evidence type="ECO:0000256" key="1">
    <source>
        <dbReference type="ARBA" id="ARBA00004574"/>
    </source>
</evidence>
<dbReference type="InterPro" id="IPR012340">
    <property type="entry name" value="NA-bd_OB-fold"/>
</dbReference>
<dbReference type="InterPro" id="IPR028389">
    <property type="entry name" value="POT1"/>
</dbReference>
<feature type="region of interest" description="Disordered" evidence="5">
    <location>
        <begin position="1"/>
        <end position="26"/>
    </location>
</feature>
<reference evidence="7 8" key="1">
    <citation type="journal article" date="2020" name="ISME J.">
        <title>Uncovering the hidden diversity of litter-decomposition mechanisms in mushroom-forming fungi.</title>
        <authorList>
            <person name="Floudas D."/>
            <person name="Bentzer J."/>
            <person name="Ahren D."/>
            <person name="Johansson T."/>
            <person name="Persson P."/>
            <person name="Tunlid A."/>
        </authorList>
    </citation>
    <scope>NUCLEOTIDE SEQUENCE [LARGE SCALE GENOMIC DNA]</scope>
    <source>
        <strain evidence="7 8">CBS 406.79</strain>
    </source>
</reference>